<dbReference type="PANTHER" id="PTHR44688:SF16">
    <property type="entry name" value="DNA-BINDING TRANSCRIPTIONAL ACTIVATOR DEVR_DOSR"/>
    <property type="match status" value="1"/>
</dbReference>
<dbReference type="PANTHER" id="PTHR44688">
    <property type="entry name" value="DNA-BINDING TRANSCRIPTIONAL ACTIVATOR DEVR_DOSR"/>
    <property type="match status" value="1"/>
</dbReference>
<keyword evidence="3" id="KW-0804">Transcription</keyword>
<dbReference type="SUPFAM" id="SSF46894">
    <property type="entry name" value="C-terminal effector domain of the bipartite response regulators"/>
    <property type="match status" value="1"/>
</dbReference>
<name>A0ABP8DIP7_9ACTN</name>
<reference evidence="6" key="1">
    <citation type="journal article" date="2019" name="Int. J. Syst. Evol. Microbiol.">
        <title>The Global Catalogue of Microorganisms (GCM) 10K type strain sequencing project: providing services to taxonomists for standard genome sequencing and annotation.</title>
        <authorList>
            <consortium name="The Broad Institute Genomics Platform"/>
            <consortium name="The Broad Institute Genome Sequencing Center for Infectious Disease"/>
            <person name="Wu L."/>
            <person name="Ma J."/>
        </authorList>
    </citation>
    <scope>NUCLEOTIDE SEQUENCE [LARGE SCALE GENOMIC DNA]</scope>
    <source>
        <strain evidence="6">JCM 17441</strain>
    </source>
</reference>
<gene>
    <name evidence="5" type="ORF">GCM10022255_071170</name>
</gene>
<feature type="domain" description="HTH luxR-type" evidence="4">
    <location>
        <begin position="1"/>
        <end position="67"/>
    </location>
</feature>
<accession>A0ABP8DIP7</accession>
<protein>
    <recommendedName>
        <fullName evidence="4">HTH luxR-type domain-containing protein</fullName>
    </recommendedName>
</protein>
<evidence type="ECO:0000256" key="1">
    <source>
        <dbReference type="ARBA" id="ARBA00023015"/>
    </source>
</evidence>
<keyword evidence="6" id="KW-1185">Reference proteome</keyword>
<dbReference type="PROSITE" id="PS50043">
    <property type="entry name" value="HTH_LUXR_2"/>
    <property type="match status" value="1"/>
</dbReference>
<dbReference type="CDD" id="cd06170">
    <property type="entry name" value="LuxR_C_like"/>
    <property type="match status" value="1"/>
</dbReference>
<dbReference type="InterPro" id="IPR000792">
    <property type="entry name" value="Tscrpt_reg_LuxR_C"/>
</dbReference>
<dbReference type="PRINTS" id="PR00038">
    <property type="entry name" value="HTHLUXR"/>
</dbReference>
<comment type="caution">
    <text evidence="5">The sequence shown here is derived from an EMBL/GenBank/DDBJ whole genome shotgun (WGS) entry which is preliminary data.</text>
</comment>
<evidence type="ECO:0000256" key="2">
    <source>
        <dbReference type="ARBA" id="ARBA00023125"/>
    </source>
</evidence>
<dbReference type="Pfam" id="PF00196">
    <property type="entry name" value="GerE"/>
    <property type="match status" value="1"/>
</dbReference>
<organism evidence="5 6">
    <name type="scientific">Dactylosporangium darangshiense</name>
    <dbReference type="NCBI Taxonomy" id="579108"/>
    <lineage>
        <taxon>Bacteria</taxon>
        <taxon>Bacillati</taxon>
        <taxon>Actinomycetota</taxon>
        <taxon>Actinomycetes</taxon>
        <taxon>Micromonosporales</taxon>
        <taxon>Micromonosporaceae</taxon>
        <taxon>Dactylosporangium</taxon>
    </lineage>
</organism>
<dbReference type="Proteomes" id="UP001500620">
    <property type="component" value="Unassembled WGS sequence"/>
</dbReference>
<dbReference type="Gene3D" id="1.10.10.10">
    <property type="entry name" value="Winged helix-like DNA-binding domain superfamily/Winged helix DNA-binding domain"/>
    <property type="match status" value="1"/>
</dbReference>
<dbReference type="EMBL" id="BAABAT010000025">
    <property type="protein sequence ID" value="GAA4256812.1"/>
    <property type="molecule type" value="Genomic_DNA"/>
</dbReference>
<keyword evidence="1" id="KW-0805">Transcription regulation</keyword>
<keyword evidence="2" id="KW-0238">DNA-binding</keyword>
<evidence type="ECO:0000259" key="4">
    <source>
        <dbReference type="PROSITE" id="PS50043"/>
    </source>
</evidence>
<evidence type="ECO:0000313" key="6">
    <source>
        <dbReference type="Proteomes" id="UP001500620"/>
    </source>
</evidence>
<sequence>MDPVVAQGISGREAEVLTLVGEHLSNAEIGARLFISVRTVETHVSSMLRKLGAVDRRGLVQLATEWSRTGRGGVPAVALFSGTPHASG</sequence>
<dbReference type="InterPro" id="IPR036388">
    <property type="entry name" value="WH-like_DNA-bd_sf"/>
</dbReference>
<evidence type="ECO:0000256" key="3">
    <source>
        <dbReference type="ARBA" id="ARBA00023163"/>
    </source>
</evidence>
<dbReference type="InterPro" id="IPR016032">
    <property type="entry name" value="Sig_transdc_resp-reg_C-effctor"/>
</dbReference>
<evidence type="ECO:0000313" key="5">
    <source>
        <dbReference type="EMBL" id="GAA4256812.1"/>
    </source>
</evidence>
<dbReference type="RefSeq" id="WP_380133755.1">
    <property type="nucleotide sequence ID" value="NZ_JBHTFY010000001.1"/>
</dbReference>
<dbReference type="SMART" id="SM00421">
    <property type="entry name" value="HTH_LUXR"/>
    <property type="match status" value="1"/>
</dbReference>
<proteinExistence type="predicted"/>